<reference evidence="1" key="1">
    <citation type="submission" date="2020-10" db="EMBL/GenBank/DDBJ databases">
        <title>Taxonomic study of unclassified bacteria belonging to the class Ktedonobacteria.</title>
        <authorList>
            <person name="Yabe S."/>
            <person name="Wang C.M."/>
            <person name="Zheng Y."/>
            <person name="Sakai Y."/>
            <person name="Cavaletti L."/>
            <person name="Monciardini P."/>
            <person name="Donadio S."/>
        </authorList>
    </citation>
    <scope>NUCLEOTIDE SEQUENCE</scope>
    <source>
        <strain evidence="1">SOSP1-1</strain>
    </source>
</reference>
<proteinExistence type="predicted"/>
<keyword evidence="2" id="KW-1185">Reference proteome</keyword>
<sequence length="127" mass="13930">MLQTVPAFYAQAFAAGYQHCPGCNELAPLGGIEPEILPAPFYRRLGIALECPSCGKTTSGIFSLCVTYPPAYQFVLEHERCVIDPEEFIEYEGQPAILASISDVLSSARITLILQCQTLELLASFKR</sequence>
<evidence type="ECO:0000313" key="2">
    <source>
        <dbReference type="Proteomes" id="UP000612362"/>
    </source>
</evidence>
<evidence type="ECO:0000313" key="1">
    <source>
        <dbReference type="EMBL" id="GHO47660.1"/>
    </source>
</evidence>
<protein>
    <submittedName>
        <fullName evidence="1">Uncharacterized protein</fullName>
    </submittedName>
</protein>
<dbReference type="Proteomes" id="UP000612362">
    <property type="component" value="Unassembled WGS sequence"/>
</dbReference>
<name>A0A8J3MWJ6_9CHLR</name>
<organism evidence="1 2">
    <name type="scientific">Ktedonospora formicarum</name>
    <dbReference type="NCBI Taxonomy" id="2778364"/>
    <lineage>
        <taxon>Bacteria</taxon>
        <taxon>Bacillati</taxon>
        <taxon>Chloroflexota</taxon>
        <taxon>Ktedonobacteria</taxon>
        <taxon>Ktedonobacterales</taxon>
        <taxon>Ktedonobacteraceae</taxon>
        <taxon>Ktedonospora</taxon>
    </lineage>
</organism>
<gene>
    <name evidence="1" type="ORF">KSX_58230</name>
</gene>
<dbReference type="AlphaFoldDB" id="A0A8J3MWJ6"/>
<comment type="caution">
    <text evidence="1">The sequence shown here is derived from an EMBL/GenBank/DDBJ whole genome shotgun (WGS) entry which is preliminary data.</text>
</comment>
<accession>A0A8J3MWJ6</accession>
<dbReference type="EMBL" id="BNJF01000003">
    <property type="protein sequence ID" value="GHO47660.1"/>
    <property type="molecule type" value="Genomic_DNA"/>
</dbReference>